<protein>
    <submittedName>
        <fullName evidence="15">Peptidase M50</fullName>
    </submittedName>
</protein>
<keyword evidence="5" id="KW-0645">Protease</keyword>
<keyword evidence="6 13" id="KW-0812">Transmembrane</keyword>
<dbReference type="EMBL" id="CP001359">
    <property type="protein sequence ID" value="ACL65597.1"/>
    <property type="molecule type" value="Genomic_DNA"/>
</dbReference>
<evidence type="ECO:0000256" key="1">
    <source>
        <dbReference type="ARBA" id="ARBA00001947"/>
    </source>
</evidence>
<reference evidence="15" key="1">
    <citation type="submission" date="2009-01" db="EMBL/GenBank/DDBJ databases">
        <title>Complete sequence of Anaeromyxobacter dehalogenans 2CP-1.</title>
        <authorList>
            <consortium name="US DOE Joint Genome Institute"/>
            <person name="Lucas S."/>
            <person name="Copeland A."/>
            <person name="Lapidus A."/>
            <person name="Glavina del Rio T."/>
            <person name="Dalin E."/>
            <person name="Tice H."/>
            <person name="Bruce D."/>
            <person name="Goodwin L."/>
            <person name="Pitluck S."/>
            <person name="Saunders E."/>
            <person name="Brettin T."/>
            <person name="Detter J.C."/>
            <person name="Han C."/>
            <person name="Larimer F."/>
            <person name="Land M."/>
            <person name="Hauser L."/>
            <person name="Kyrpides N."/>
            <person name="Ovchinnikova G."/>
            <person name="Beliaev A.S."/>
            <person name="Richardson P."/>
        </authorList>
    </citation>
    <scope>NUCLEOTIDE SEQUENCE</scope>
    <source>
        <strain evidence="15">2CP-1</strain>
    </source>
</reference>
<comment type="subcellular location">
    <subcellularLocation>
        <location evidence="2">Cell membrane</location>
        <topology evidence="2">Multi-pass membrane protein</topology>
    </subcellularLocation>
</comment>
<dbReference type="Pfam" id="PF02163">
    <property type="entry name" value="Peptidase_M50"/>
    <property type="match status" value="1"/>
</dbReference>
<dbReference type="PANTHER" id="PTHR35864">
    <property type="entry name" value="ZINC METALLOPROTEASE MJ0611-RELATED"/>
    <property type="match status" value="1"/>
</dbReference>
<evidence type="ECO:0000256" key="3">
    <source>
        <dbReference type="ARBA" id="ARBA00007931"/>
    </source>
</evidence>
<evidence type="ECO:0000256" key="7">
    <source>
        <dbReference type="ARBA" id="ARBA00022723"/>
    </source>
</evidence>
<keyword evidence="9" id="KW-0862">Zinc</keyword>
<evidence type="ECO:0000256" key="10">
    <source>
        <dbReference type="ARBA" id="ARBA00022989"/>
    </source>
</evidence>
<dbReference type="InterPro" id="IPR044537">
    <property type="entry name" value="Rip2-like"/>
</dbReference>
<dbReference type="GO" id="GO:0006508">
    <property type="term" value="P:proteolysis"/>
    <property type="evidence" value="ECO:0007669"/>
    <property type="project" value="UniProtKB-KW"/>
</dbReference>
<dbReference type="KEGG" id="acp:A2cp1_2259"/>
<keyword evidence="16" id="KW-1185">Reference proteome</keyword>
<feature type="transmembrane region" description="Helical" evidence="13">
    <location>
        <begin position="91"/>
        <end position="119"/>
    </location>
</feature>
<dbReference type="GO" id="GO:0008237">
    <property type="term" value="F:metallopeptidase activity"/>
    <property type="evidence" value="ECO:0007669"/>
    <property type="project" value="UniProtKB-KW"/>
</dbReference>
<dbReference type="PANTHER" id="PTHR35864:SF1">
    <property type="entry name" value="ZINC METALLOPROTEASE YWHC-RELATED"/>
    <property type="match status" value="1"/>
</dbReference>
<dbReference type="AlphaFoldDB" id="B8JA78"/>
<evidence type="ECO:0000256" key="8">
    <source>
        <dbReference type="ARBA" id="ARBA00022801"/>
    </source>
</evidence>
<accession>B8JA78</accession>
<keyword evidence="10 13" id="KW-1133">Transmembrane helix</keyword>
<feature type="transmembrane region" description="Helical" evidence="13">
    <location>
        <begin position="175"/>
        <end position="194"/>
    </location>
</feature>
<name>B8JA78_ANAD2</name>
<organism evidence="15 16">
    <name type="scientific">Anaeromyxobacter dehalogenans (strain ATCC BAA-258 / DSM 21875 / 2CP-1)</name>
    <dbReference type="NCBI Taxonomy" id="455488"/>
    <lineage>
        <taxon>Bacteria</taxon>
        <taxon>Pseudomonadati</taxon>
        <taxon>Myxococcota</taxon>
        <taxon>Myxococcia</taxon>
        <taxon>Myxococcales</taxon>
        <taxon>Cystobacterineae</taxon>
        <taxon>Anaeromyxobacteraceae</taxon>
        <taxon>Anaeromyxobacter</taxon>
    </lineage>
</organism>
<dbReference type="Proteomes" id="UP000007089">
    <property type="component" value="Chromosome"/>
</dbReference>
<keyword evidence="11" id="KW-0482">Metalloprotease</keyword>
<evidence type="ECO:0000256" key="13">
    <source>
        <dbReference type="SAM" id="Phobius"/>
    </source>
</evidence>
<feature type="transmembrane region" description="Helical" evidence="13">
    <location>
        <begin position="131"/>
        <end position="154"/>
    </location>
</feature>
<keyword evidence="4" id="KW-1003">Cell membrane</keyword>
<evidence type="ECO:0000313" key="16">
    <source>
        <dbReference type="Proteomes" id="UP000007089"/>
    </source>
</evidence>
<evidence type="ECO:0000313" key="15">
    <source>
        <dbReference type="EMBL" id="ACL65597.1"/>
    </source>
</evidence>
<evidence type="ECO:0000256" key="11">
    <source>
        <dbReference type="ARBA" id="ARBA00023049"/>
    </source>
</evidence>
<sequence>MGFDLQRGLMMLIPLVLSLSVHEFAHAWSAWKLGDDTASRMGRLTLNPIAHVDPIGTVLLPLLGIPFGWARPVPVNPARFRQNVNMSTGMALTAAAGPISNILLAVLSTVALALCWRWAPTAIAPGQGVGELLQIMVLLNVNLALFNLIPVPPLDGSRVVDGFMPARLRPQWERVTALSPFLLLAVFVFAGRIISGPSSFVVGLLAQLAGAITA</sequence>
<keyword evidence="7" id="KW-0479">Metal-binding</keyword>
<evidence type="ECO:0000256" key="6">
    <source>
        <dbReference type="ARBA" id="ARBA00022692"/>
    </source>
</evidence>
<keyword evidence="8" id="KW-0378">Hydrolase</keyword>
<evidence type="ECO:0000256" key="2">
    <source>
        <dbReference type="ARBA" id="ARBA00004651"/>
    </source>
</evidence>
<dbReference type="GO" id="GO:0005886">
    <property type="term" value="C:plasma membrane"/>
    <property type="evidence" value="ECO:0007669"/>
    <property type="project" value="UniProtKB-SubCell"/>
</dbReference>
<evidence type="ECO:0000256" key="5">
    <source>
        <dbReference type="ARBA" id="ARBA00022670"/>
    </source>
</evidence>
<dbReference type="CDD" id="cd06158">
    <property type="entry name" value="S2P-M50_like_1"/>
    <property type="match status" value="1"/>
</dbReference>
<evidence type="ECO:0000259" key="14">
    <source>
        <dbReference type="Pfam" id="PF02163"/>
    </source>
</evidence>
<feature type="transmembrane region" description="Helical" evidence="13">
    <location>
        <begin position="51"/>
        <end position="70"/>
    </location>
</feature>
<evidence type="ECO:0000256" key="4">
    <source>
        <dbReference type="ARBA" id="ARBA00022475"/>
    </source>
</evidence>
<comment type="similarity">
    <text evidence="3">Belongs to the peptidase M50B family.</text>
</comment>
<dbReference type="InterPro" id="IPR008915">
    <property type="entry name" value="Peptidase_M50"/>
</dbReference>
<proteinExistence type="inferred from homology"/>
<keyword evidence="12 13" id="KW-0472">Membrane</keyword>
<gene>
    <name evidence="15" type="ordered locus">A2cp1_2259</name>
</gene>
<dbReference type="HOGENOM" id="CLU_086979_0_0_7"/>
<evidence type="ECO:0000256" key="9">
    <source>
        <dbReference type="ARBA" id="ARBA00022833"/>
    </source>
</evidence>
<comment type="cofactor">
    <cofactor evidence="1">
        <name>Zn(2+)</name>
        <dbReference type="ChEBI" id="CHEBI:29105"/>
    </cofactor>
</comment>
<evidence type="ECO:0000256" key="12">
    <source>
        <dbReference type="ARBA" id="ARBA00023136"/>
    </source>
</evidence>
<dbReference type="InterPro" id="IPR052348">
    <property type="entry name" value="Metallopeptidase_M50B"/>
</dbReference>
<dbReference type="GO" id="GO:0046872">
    <property type="term" value="F:metal ion binding"/>
    <property type="evidence" value="ECO:0007669"/>
    <property type="project" value="UniProtKB-KW"/>
</dbReference>
<feature type="domain" description="Peptidase M50" evidence="14">
    <location>
        <begin position="127"/>
        <end position="182"/>
    </location>
</feature>